<feature type="region of interest" description="Disordered" evidence="1">
    <location>
        <begin position="279"/>
        <end position="329"/>
    </location>
</feature>
<feature type="domain" description="Endonuclease/exonuclease/phosphatase" evidence="3">
    <location>
        <begin position="527"/>
        <end position="693"/>
    </location>
</feature>
<dbReference type="Gene3D" id="3.60.10.10">
    <property type="entry name" value="Endonuclease/exonuclease/phosphatase"/>
    <property type="match status" value="1"/>
</dbReference>
<dbReference type="Gramene" id="BGIOSGA002267-TA">
    <property type="protein sequence ID" value="BGIOSGA002267-PA"/>
    <property type="gene ID" value="BGIOSGA002267"/>
</dbReference>
<dbReference type="Pfam" id="PF03372">
    <property type="entry name" value="Exo_endo_phos"/>
    <property type="match status" value="1"/>
</dbReference>
<dbReference type="InterPro" id="IPR043502">
    <property type="entry name" value="DNA/RNA_pol_sf"/>
</dbReference>
<feature type="compositionally biased region" description="Basic and acidic residues" evidence="1">
    <location>
        <begin position="298"/>
        <end position="314"/>
    </location>
</feature>
<evidence type="ECO:0000259" key="2">
    <source>
        <dbReference type="Pfam" id="PF00078"/>
    </source>
</evidence>
<dbReference type="OMA" id="MWERDEH"/>
<feature type="compositionally biased region" description="Basic and acidic residues" evidence="1">
    <location>
        <begin position="1"/>
        <end position="15"/>
    </location>
</feature>
<evidence type="ECO:0008006" key="6">
    <source>
        <dbReference type="Google" id="ProtNLM"/>
    </source>
</evidence>
<dbReference type="PANTHER" id="PTHR33116:SF86">
    <property type="entry name" value="REVERSE TRANSCRIPTASE DOMAIN-CONTAINING PROTEIN"/>
    <property type="match status" value="1"/>
</dbReference>
<protein>
    <recommendedName>
        <fullName evidence="6">Reverse transcriptase domain-containing protein</fullName>
    </recommendedName>
</protein>
<evidence type="ECO:0000313" key="5">
    <source>
        <dbReference type="Proteomes" id="UP000007015"/>
    </source>
</evidence>
<accession>B8ADJ3</accession>
<evidence type="ECO:0000256" key="1">
    <source>
        <dbReference type="SAM" id="MobiDB-lite"/>
    </source>
</evidence>
<feature type="region of interest" description="Disordered" evidence="1">
    <location>
        <begin position="367"/>
        <end position="400"/>
    </location>
</feature>
<feature type="compositionally biased region" description="Acidic residues" evidence="1">
    <location>
        <begin position="19"/>
        <end position="37"/>
    </location>
</feature>
<dbReference type="PANTHER" id="PTHR33116">
    <property type="entry name" value="REVERSE TRANSCRIPTASE ZINC-BINDING DOMAIN-CONTAINING PROTEIN-RELATED-RELATED"/>
    <property type="match status" value="1"/>
</dbReference>
<feature type="region of interest" description="Disordered" evidence="1">
    <location>
        <begin position="1"/>
        <end position="37"/>
    </location>
</feature>
<keyword evidence="5" id="KW-1185">Reference proteome</keyword>
<dbReference type="GO" id="GO:0003824">
    <property type="term" value="F:catalytic activity"/>
    <property type="evidence" value="ECO:0007669"/>
    <property type="project" value="InterPro"/>
</dbReference>
<organism evidence="4 5">
    <name type="scientific">Oryza sativa subsp. indica</name>
    <name type="common">Rice</name>
    <dbReference type="NCBI Taxonomy" id="39946"/>
    <lineage>
        <taxon>Eukaryota</taxon>
        <taxon>Viridiplantae</taxon>
        <taxon>Streptophyta</taxon>
        <taxon>Embryophyta</taxon>
        <taxon>Tracheophyta</taxon>
        <taxon>Spermatophyta</taxon>
        <taxon>Magnoliopsida</taxon>
        <taxon>Liliopsida</taxon>
        <taxon>Poales</taxon>
        <taxon>Poaceae</taxon>
        <taxon>BOP clade</taxon>
        <taxon>Oryzoideae</taxon>
        <taxon>Oryzeae</taxon>
        <taxon>Oryzinae</taxon>
        <taxon>Oryza</taxon>
        <taxon>Oryza sativa</taxon>
    </lineage>
</organism>
<reference evidence="4 5" key="1">
    <citation type="journal article" date="2005" name="PLoS Biol.">
        <title>The genomes of Oryza sativa: a history of duplications.</title>
        <authorList>
            <person name="Yu J."/>
            <person name="Wang J."/>
            <person name="Lin W."/>
            <person name="Li S."/>
            <person name="Li H."/>
            <person name="Zhou J."/>
            <person name="Ni P."/>
            <person name="Dong W."/>
            <person name="Hu S."/>
            <person name="Zeng C."/>
            <person name="Zhang J."/>
            <person name="Zhang Y."/>
            <person name="Li R."/>
            <person name="Xu Z."/>
            <person name="Li S."/>
            <person name="Li X."/>
            <person name="Zheng H."/>
            <person name="Cong L."/>
            <person name="Lin L."/>
            <person name="Yin J."/>
            <person name="Geng J."/>
            <person name="Li G."/>
            <person name="Shi J."/>
            <person name="Liu J."/>
            <person name="Lv H."/>
            <person name="Li J."/>
            <person name="Wang J."/>
            <person name="Deng Y."/>
            <person name="Ran L."/>
            <person name="Shi X."/>
            <person name="Wang X."/>
            <person name="Wu Q."/>
            <person name="Li C."/>
            <person name="Ren X."/>
            <person name="Wang J."/>
            <person name="Wang X."/>
            <person name="Li D."/>
            <person name="Liu D."/>
            <person name="Zhang X."/>
            <person name="Ji Z."/>
            <person name="Zhao W."/>
            <person name="Sun Y."/>
            <person name="Zhang Z."/>
            <person name="Bao J."/>
            <person name="Han Y."/>
            <person name="Dong L."/>
            <person name="Ji J."/>
            <person name="Chen P."/>
            <person name="Wu S."/>
            <person name="Liu J."/>
            <person name="Xiao Y."/>
            <person name="Bu D."/>
            <person name="Tan J."/>
            <person name="Yang L."/>
            <person name="Ye C."/>
            <person name="Zhang J."/>
            <person name="Xu J."/>
            <person name="Zhou Y."/>
            <person name="Yu Y."/>
            <person name="Zhang B."/>
            <person name="Zhuang S."/>
            <person name="Wei H."/>
            <person name="Liu B."/>
            <person name="Lei M."/>
            <person name="Yu H."/>
            <person name="Li Y."/>
            <person name="Xu H."/>
            <person name="Wei S."/>
            <person name="He X."/>
            <person name="Fang L."/>
            <person name="Zhang Z."/>
            <person name="Zhang Y."/>
            <person name="Huang X."/>
            <person name="Su Z."/>
            <person name="Tong W."/>
            <person name="Li J."/>
            <person name="Tong Z."/>
            <person name="Li S."/>
            <person name="Ye J."/>
            <person name="Wang L."/>
            <person name="Fang L."/>
            <person name="Lei T."/>
            <person name="Chen C."/>
            <person name="Chen H."/>
            <person name="Xu Z."/>
            <person name="Li H."/>
            <person name="Huang H."/>
            <person name="Zhang F."/>
            <person name="Xu H."/>
            <person name="Li N."/>
            <person name="Zhao C."/>
            <person name="Li S."/>
            <person name="Dong L."/>
            <person name="Huang Y."/>
            <person name="Li L."/>
            <person name="Xi Y."/>
            <person name="Qi Q."/>
            <person name="Li W."/>
            <person name="Zhang B."/>
            <person name="Hu W."/>
            <person name="Zhang Y."/>
            <person name="Tian X."/>
            <person name="Jiao Y."/>
            <person name="Liang X."/>
            <person name="Jin J."/>
            <person name="Gao L."/>
            <person name="Zheng W."/>
            <person name="Hao B."/>
            <person name="Liu S."/>
            <person name="Wang W."/>
            <person name="Yuan L."/>
            <person name="Cao M."/>
            <person name="McDermott J."/>
            <person name="Samudrala R."/>
            <person name="Wang J."/>
            <person name="Wong G.K."/>
            <person name="Yang H."/>
        </authorList>
    </citation>
    <scope>NUCLEOTIDE SEQUENCE [LARGE SCALE GENOMIC DNA]</scope>
    <source>
        <strain evidence="5">cv. 93-11</strain>
    </source>
</reference>
<dbReference type="SUPFAM" id="SSF56672">
    <property type="entry name" value="DNA/RNA polymerases"/>
    <property type="match status" value="1"/>
</dbReference>
<evidence type="ECO:0000259" key="3">
    <source>
        <dbReference type="Pfam" id="PF03372"/>
    </source>
</evidence>
<proteinExistence type="predicted"/>
<dbReference type="InterPro" id="IPR005135">
    <property type="entry name" value="Endo/exonuclease/phosphatase"/>
</dbReference>
<dbReference type="InterPro" id="IPR000477">
    <property type="entry name" value="RT_dom"/>
</dbReference>
<dbReference type="STRING" id="39946.B8ADJ3"/>
<dbReference type="HOGENOM" id="CLU_248779_0_0_1"/>
<evidence type="ECO:0000313" key="4">
    <source>
        <dbReference type="EMBL" id="EEC70040.1"/>
    </source>
</evidence>
<dbReference type="CDD" id="cd01650">
    <property type="entry name" value="RT_nLTR_like"/>
    <property type="match status" value="2"/>
</dbReference>
<dbReference type="InterPro" id="IPR036691">
    <property type="entry name" value="Endo/exonu/phosph_ase_sf"/>
</dbReference>
<gene>
    <name evidence="4" type="ORF">OsI_00627</name>
</gene>
<dbReference type="Pfam" id="PF00078">
    <property type="entry name" value="RVT_1"/>
    <property type="match status" value="2"/>
</dbReference>
<feature type="domain" description="Reverse transcriptase" evidence="2">
    <location>
        <begin position="1252"/>
        <end position="1406"/>
    </location>
</feature>
<dbReference type="Proteomes" id="UP000007015">
    <property type="component" value="Chromosome 1"/>
</dbReference>
<sequence>MASHEDPRDRHRDEGGATTDEEPIEDQGGASEEEDDEDAIVVDFDEAKKHIDTQYVAIGKFFSRRTFSAKGLFEAMQKAWGLRQGMEYKRLHDNRFLLEFQSAGDFRFATGGGPWIYQGDAFLITEYDGKSRPSDVKLNSLPVWVRIYDLPLSMMTETMGKLIGARLGEVRKVAVDDQGRAWDDFMRVRAEHPVDKSLTRWLKLKDKESSSVVQRYDVKYERIPRFCFYYGHIGHMERECDLPSDKQTVRFGLNLRASPYKQFEHRSWALPGKVDNNAKRNLWFPGENQSKPAPAGSRNKDGPSGKEDRKKNSPEENAPVKENFANRDEIEAEIPMVQEELKGLNARNPGKSREDGEVRKLAEQWEHMGKTQEDQPTFHAASQQAKEGQIRSETAGETWVSGKDSINQYEQLDEGAGNGREEVDEHVPPLSAIHEDISLINQLREEELGEGHKENIDDGVKPVLGKRSMDKSLLGPGYDGPSFDVLVGGDSKRSKSLSLQTAKSIHLTGIPKEAQIGAAELCSSAWRRNGGGGDGLALFWDDTVQVDLLSYNFRYIDVLIKDESCPVQWRCTFVYGEPKASERHNMWTLLRRIKSNSAAPWCLVGDFNEAMWQFEHFSDHKRREKQIMDFREVLSHCDVFDLGFTGAPWTFDNKQKGRNNVQVRLDRTVASQSWSSLFPAAEVIHLTVSSSDHSPILLQASRVDRIKKGDRCLRYEIMWERDEHLTDEIKFVWQLQGHISDLGSVASRLKSVMGALQTWSRDKFGSVSKDIKETRNRLAELQMAGRKAAWRHKKNKINRLQRSDGTWCDKREEMEDMTSNFFKELYTNDPSVEPEPLLDLDVIVPAQSAFIPGQMITDNALIAFECFHAINRCKSVESQFCAYKLDLTKAYDRVDWRYLEGALLKVGFCSQWVQLLMTCVTSVSYAVRFNGSMLESFKPTRGLRQGDPLSPYLFLFVADGLSTALSEAERSGRLQPLKVCRRAPGISHLLFADDSLLFFKSNREQTNVVKSALTLYEQSTGQLLSPAKCSLMFGKHCGDALQSDIRSLLQVQHTSFEDKYLGLPTPMGRLKAGRYQSLKERFEKRLTDWNEKYLSMGGKEVLIKSVLQAIPTYVMSVFKLPAGLCEEYMQLIRKFCSDHSPILLQASRVDRIKKGDRCLRYEIMWERDEHLTYEIKSAWQLQEHISDLGSVASRLKSVMGALQTWSRDKFGSVSKDIKETRNRLAELQMAGRMPQGVNDTGIVLILKKKEPKDLKDYRAISLCNVIYKLCCSLHGSMLESFKLTRGLRQGDPLSPYLFLFVADGLSTALSEAERLGRLQPLKVCRRAPGISHLLFADDSLLFFKSNMEQTNVVKSALTLYEQSTGQLLSLAKCSLMFGKHCGDALQSDIRSLLQVQHTSFEDKYLGLPTPMGRLKAGRYQSLKERFEKRLTDWNEKYLSMGGKEVLIKSVLQAIPTYVMSVFKLPAGLCEEYMQLIQKFWWGRRPSEKESPLDIMAATD</sequence>
<dbReference type="EMBL" id="CM000126">
    <property type="protein sequence ID" value="EEC70040.1"/>
    <property type="molecule type" value="Genomic_DNA"/>
</dbReference>
<name>B8ADJ3_ORYSI</name>
<dbReference type="SUPFAM" id="SSF56219">
    <property type="entry name" value="DNase I-like"/>
    <property type="match status" value="1"/>
</dbReference>
<feature type="domain" description="Reverse transcriptase" evidence="2">
    <location>
        <begin position="842"/>
        <end position="1062"/>
    </location>
</feature>